<organism evidence="2 3">
    <name type="scientific">Sphingobium lactosutens DS20</name>
    <dbReference type="NCBI Taxonomy" id="1331060"/>
    <lineage>
        <taxon>Bacteria</taxon>
        <taxon>Pseudomonadati</taxon>
        <taxon>Pseudomonadota</taxon>
        <taxon>Alphaproteobacteria</taxon>
        <taxon>Sphingomonadales</taxon>
        <taxon>Sphingomonadaceae</taxon>
        <taxon>Sphingobium</taxon>
    </lineage>
</organism>
<dbReference type="GO" id="GO:0046872">
    <property type="term" value="F:metal ion binding"/>
    <property type="evidence" value="ECO:0007669"/>
    <property type="project" value="UniProtKB-KW"/>
</dbReference>
<name>T0HHR7_9SPHN</name>
<accession>T0HHR7</accession>
<evidence type="ECO:0000256" key="1">
    <source>
        <dbReference type="ARBA" id="ARBA00022723"/>
    </source>
</evidence>
<reference evidence="2 3" key="1">
    <citation type="journal article" date="2013" name="Genome Announc.">
        <title>Draft Genome Sequence of Sphingobium lactosutens Strain DS20T, Isolated from a Hexachlorocyclohexane Dumpsite.</title>
        <authorList>
            <person name="Kumar R."/>
            <person name="Dwivedi V."/>
            <person name="Negi V."/>
            <person name="Khurana J.P."/>
            <person name="Lal R."/>
        </authorList>
    </citation>
    <scope>NUCLEOTIDE SEQUENCE [LARGE SCALE GENOMIC DNA]</scope>
    <source>
        <strain evidence="2 3">DS20</strain>
    </source>
</reference>
<dbReference type="InterPro" id="IPR018527">
    <property type="entry name" value="Rubredoxin_Fe_BS"/>
</dbReference>
<dbReference type="PROSITE" id="PS00202">
    <property type="entry name" value="RUBREDOXIN"/>
    <property type="match status" value="1"/>
</dbReference>
<dbReference type="Gene3D" id="1.10.30.50">
    <property type="match status" value="1"/>
</dbReference>
<evidence type="ECO:0008006" key="4">
    <source>
        <dbReference type="Google" id="ProtNLM"/>
    </source>
</evidence>
<dbReference type="CDD" id="cd00085">
    <property type="entry name" value="HNHc"/>
    <property type="match status" value="1"/>
</dbReference>
<keyword evidence="3" id="KW-1185">Reference proteome</keyword>
<protein>
    <recommendedName>
        <fullName evidence="4">HNH nuclease domain-containing protein</fullName>
    </recommendedName>
</protein>
<sequence length="231" mass="26084">MAHYKFSAAERYAVFTVHNEKCWLCGEPIGLLETEVDHVIPETLIGSAALAKILNELGLPADFDINSFANWMPAHRRCNGEKGGTVFRPSPLIQLKLQSAIDRVDRAEALHDEYLSDRKISRAINILLAAQEIGGFAERHKRMMERLITTIEQGHEPNREQEERGKPLFLAPWLEVVHEDERWITLRGPSGLVGMRPKTEQLHPSWDCPRCGFTGWNGARCISCGMLDDGD</sequence>
<dbReference type="Proteomes" id="UP000015531">
    <property type="component" value="Unassembled WGS sequence"/>
</dbReference>
<dbReference type="InterPro" id="IPR003615">
    <property type="entry name" value="HNH_nuc"/>
</dbReference>
<dbReference type="OrthoDB" id="7069328at2"/>
<comment type="caution">
    <text evidence="2">The sequence shown here is derived from an EMBL/GenBank/DDBJ whole genome shotgun (WGS) entry which is preliminary data.</text>
</comment>
<dbReference type="eggNOG" id="COG1403">
    <property type="taxonomic scope" value="Bacteria"/>
</dbReference>
<dbReference type="EMBL" id="ATDP01000106">
    <property type="protein sequence ID" value="EQB11698.1"/>
    <property type="molecule type" value="Genomic_DNA"/>
</dbReference>
<dbReference type="RefSeq" id="WP_021227762.1">
    <property type="nucleotide sequence ID" value="NZ_ATDP01000106.1"/>
</dbReference>
<dbReference type="AlphaFoldDB" id="T0HHR7"/>
<evidence type="ECO:0000313" key="3">
    <source>
        <dbReference type="Proteomes" id="UP000015531"/>
    </source>
</evidence>
<evidence type="ECO:0000313" key="2">
    <source>
        <dbReference type="EMBL" id="EQB11698.1"/>
    </source>
</evidence>
<keyword evidence="1" id="KW-0479">Metal-binding</keyword>
<proteinExistence type="predicted"/>
<gene>
    <name evidence="2" type="ORF">RLDS_21445</name>
</gene>